<comment type="subcellular location">
    <subcellularLocation>
        <location evidence="1">Membrane</location>
        <topology evidence="1">Multi-pass membrane protein</topology>
    </subcellularLocation>
</comment>
<evidence type="ECO:0000256" key="6">
    <source>
        <dbReference type="ARBA" id="ARBA00023065"/>
    </source>
</evidence>
<keyword evidence="5 9" id="KW-1133">Transmembrane helix</keyword>
<evidence type="ECO:0000256" key="3">
    <source>
        <dbReference type="ARBA" id="ARBA00022692"/>
    </source>
</evidence>
<evidence type="ECO:0000313" key="11">
    <source>
        <dbReference type="EMBL" id="GGP94513.1"/>
    </source>
</evidence>
<feature type="transmembrane region" description="Helical" evidence="9">
    <location>
        <begin position="55"/>
        <end position="75"/>
    </location>
</feature>
<dbReference type="NCBIfam" id="TIGR01297">
    <property type="entry name" value="CDF"/>
    <property type="match status" value="1"/>
</dbReference>
<keyword evidence="3 9" id="KW-0812">Transmembrane</keyword>
<evidence type="ECO:0000256" key="9">
    <source>
        <dbReference type="SAM" id="Phobius"/>
    </source>
</evidence>
<reference evidence="12" key="1">
    <citation type="journal article" date="2019" name="Int. J. Syst. Evol. Microbiol.">
        <title>The Global Catalogue of Microorganisms (GCM) 10K type strain sequencing project: providing services to taxonomists for standard genome sequencing and annotation.</title>
        <authorList>
            <consortium name="The Broad Institute Genomics Platform"/>
            <consortium name="The Broad Institute Genome Sequencing Center for Infectious Disease"/>
            <person name="Wu L."/>
            <person name="Ma J."/>
        </authorList>
    </citation>
    <scope>NUCLEOTIDE SEQUENCE [LARGE SCALE GENOMIC DNA]</scope>
    <source>
        <strain evidence="12">JCM 32305</strain>
    </source>
</reference>
<dbReference type="Pfam" id="PF01545">
    <property type="entry name" value="Cation_efflux"/>
    <property type="match status" value="1"/>
</dbReference>
<dbReference type="Gene3D" id="1.20.1510.10">
    <property type="entry name" value="Cation efflux protein transmembrane domain"/>
    <property type="match status" value="1"/>
</dbReference>
<evidence type="ECO:0000256" key="5">
    <source>
        <dbReference type="ARBA" id="ARBA00022989"/>
    </source>
</evidence>
<feature type="compositionally biased region" description="Basic and acidic residues" evidence="8">
    <location>
        <begin position="153"/>
        <end position="162"/>
    </location>
</feature>
<dbReference type="InterPro" id="IPR058533">
    <property type="entry name" value="Cation_efflux_TM"/>
</dbReference>
<dbReference type="RefSeq" id="WP_188957734.1">
    <property type="nucleotide sequence ID" value="NZ_BMQW01000008.1"/>
</dbReference>
<feature type="transmembrane region" description="Helical" evidence="9">
    <location>
        <begin position="87"/>
        <end position="110"/>
    </location>
</feature>
<evidence type="ECO:0000259" key="10">
    <source>
        <dbReference type="Pfam" id="PF01545"/>
    </source>
</evidence>
<dbReference type="InterPro" id="IPR045316">
    <property type="entry name" value="Msc2-like"/>
</dbReference>
<evidence type="ECO:0000256" key="2">
    <source>
        <dbReference type="ARBA" id="ARBA00022448"/>
    </source>
</evidence>
<gene>
    <name evidence="11" type="ORF">GCM10009410_30680</name>
</gene>
<evidence type="ECO:0000256" key="8">
    <source>
        <dbReference type="SAM" id="MobiDB-lite"/>
    </source>
</evidence>
<keyword evidence="4" id="KW-0862">Zinc</keyword>
<keyword evidence="4" id="KW-0864">Zinc transport</keyword>
<dbReference type="InterPro" id="IPR027469">
    <property type="entry name" value="Cation_efflux_TMD_sf"/>
</dbReference>
<dbReference type="SUPFAM" id="SSF161111">
    <property type="entry name" value="Cation efflux protein transmembrane domain-like"/>
    <property type="match status" value="1"/>
</dbReference>
<dbReference type="InterPro" id="IPR002524">
    <property type="entry name" value="Cation_efflux"/>
</dbReference>
<feature type="transmembrane region" description="Helical" evidence="9">
    <location>
        <begin position="237"/>
        <end position="257"/>
    </location>
</feature>
<evidence type="ECO:0000256" key="4">
    <source>
        <dbReference type="ARBA" id="ARBA00022906"/>
    </source>
</evidence>
<keyword evidence="6" id="KW-0406">Ion transport</keyword>
<dbReference type="PANTHER" id="PTHR45755:SF4">
    <property type="entry name" value="ZINC TRANSPORTER 7"/>
    <property type="match status" value="1"/>
</dbReference>
<evidence type="ECO:0000256" key="7">
    <source>
        <dbReference type="ARBA" id="ARBA00023136"/>
    </source>
</evidence>
<feature type="region of interest" description="Disordered" evidence="8">
    <location>
        <begin position="153"/>
        <end position="204"/>
    </location>
</feature>
<dbReference type="Proteomes" id="UP000654004">
    <property type="component" value="Unassembled WGS sequence"/>
</dbReference>
<feature type="transmembrane region" description="Helical" evidence="9">
    <location>
        <begin position="26"/>
        <end position="49"/>
    </location>
</feature>
<keyword evidence="12" id="KW-1185">Reference proteome</keyword>
<accession>A0ABQ2QU33</accession>
<feature type="compositionally biased region" description="Basic and acidic residues" evidence="8">
    <location>
        <begin position="172"/>
        <end position="204"/>
    </location>
</feature>
<protein>
    <submittedName>
        <fullName evidence="11">Transporter</fullName>
    </submittedName>
</protein>
<evidence type="ECO:0000313" key="12">
    <source>
        <dbReference type="Proteomes" id="UP000654004"/>
    </source>
</evidence>
<feature type="domain" description="Cation efflux protein transmembrane" evidence="10">
    <location>
        <begin position="26"/>
        <end position="268"/>
    </location>
</feature>
<keyword evidence="7 9" id="KW-0472">Membrane</keyword>
<dbReference type="EMBL" id="BMQW01000008">
    <property type="protein sequence ID" value="GGP94513.1"/>
    <property type="molecule type" value="Genomic_DNA"/>
</dbReference>
<evidence type="ECO:0000256" key="1">
    <source>
        <dbReference type="ARBA" id="ARBA00004141"/>
    </source>
</evidence>
<name>A0ABQ2QU33_9GAMM</name>
<feature type="transmembrane region" description="Helical" evidence="9">
    <location>
        <begin position="211"/>
        <end position="231"/>
    </location>
</feature>
<comment type="caution">
    <text evidence="11">The sequence shown here is derived from an EMBL/GenBank/DDBJ whole genome shotgun (WGS) entry which is preliminary data.</text>
</comment>
<organism evidence="11 12">
    <name type="scientific">Shewanella ulleungensis</name>
    <dbReference type="NCBI Taxonomy" id="2282699"/>
    <lineage>
        <taxon>Bacteria</taxon>
        <taxon>Pseudomonadati</taxon>
        <taxon>Pseudomonadota</taxon>
        <taxon>Gammaproteobacteria</taxon>
        <taxon>Alteromonadales</taxon>
        <taxon>Shewanellaceae</taxon>
        <taxon>Shewanella</taxon>
    </lineage>
</organism>
<proteinExistence type="predicted"/>
<feature type="transmembrane region" description="Helical" evidence="9">
    <location>
        <begin position="130"/>
        <end position="148"/>
    </location>
</feature>
<sequence>MNNIAAKYTHHHNFASVNEQNVKRTWYVLIITVITMAVEVVAGTLYGSMALLADGWHMGTHAAAFCITLFTYSYARKHAQSDKFSFGVGKVGVLGGYTSAIALGIVAIIMLAESLHRLLSPVDIQFNQSILVAVIGLVVNIASMFILGHDHHGHDHSHDHSHNSHANHHAHNHDNHEHHEHHEHEHEHHEHHEHEHEHEHHNGHDHNLKAAYFHVLADALTSVLAICALLVGKYLGWYWLDPMMGIVGAVIITKWALGLMKQTSPILLDENIDKAYQAEIVNTIEDENTQVTDIHIWKISADHYSASIAVCTSTEANAESIKHALHKFDKLSHFTIEVNRC</sequence>
<keyword evidence="2" id="KW-0813">Transport</keyword>
<dbReference type="PANTHER" id="PTHR45755">
    <property type="match status" value="1"/>
</dbReference>